<keyword evidence="1" id="KW-0732">Signal</keyword>
<evidence type="ECO:0000313" key="3">
    <source>
        <dbReference type="Proteomes" id="UP001149074"/>
    </source>
</evidence>
<dbReference type="Proteomes" id="UP001149074">
    <property type="component" value="Unassembled WGS sequence"/>
</dbReference>
<evidence type="ECO:0000313" key="2">
    <source>
        <dbReference type="EMBL" id="KAJ5110477.1"/>
    </source>
</evidence>
<organism evidence="2 3">
    <name type="scientific">Penicillium argentinense</name>
    <dbReference type="NCBI Taxonomy" id="1131581"/>
    <lineage>
        <taxon>Eukaryota</taxon>
        <taxon>Fungi</taxon>
        <taxon>Dikarya</taxon>
        <taxon>Ascomycota</taxon>
        <taxon>Pezizomycotina</taxon>
        <taxon>Eurotiomycetes</taxon>
        <taxon>Eurotiomycetidae</taxon>
        <taxon>Eurotiales</taxon>
        <taxon>Aspergillaceae</taxon>
        <taxon>Penicillium</taxon>
    </lineage>
</organism>
<feature type="chain" id="PRO_5040923993" evidence="1">
    <location>
        <begin position="28"/>
        <end position="288"/>
    </location>
</feature>
<reference evidence="2" key="2">
    <citation type="journal article" date="2023" name="IMA Fungus">
        <title>Comparative genomic study of the Penicillium genus elucidates a diverse pangenome and 15 lateral gene transfer events.</title>
        <authorList>
            <person name="Petersen C."/>
            <person name="Sorensen T."/>
            <person name="Nielsen M.R."/>
            <person name="Sondergaard T.E."/>
            <person name="Sorensen J.L."/>
            <person name="Fitzpatrick D.A."/>
            <person name="Frisvad J.C."/>
            <person name="Nielsen K.L."/>
        </authorList>
    </citation>
    <scope>NUCLEOTIDE SEQUENCE</scope>
    <source>
        <strain evidence="2">IBT 30761</strain>
    </source>
</reference>
<dbReference type="RefSeq" id="XP_056478547.1">
    <property type="nucleotide sequence ID" value="XM_056613506.1"/>
</dbReference>
<dbReference type="GeneID" id="81352485"/>
<evidence type="ECO:0000256" key="1">
    <source>
        <dbReference type="SAM" id="SignalP"/>
    </source>
</evidence>
<dbReference type="EMBL" id="JAPQKI010000002">
    <property type="protein sequence ID" value="KAJ5110477.1"/>
    <property type="molecule type" value="Genomic_DNA"/>
</dbReference>
<dbReference type="OrthoDB" id="426718at2759"/>
<reference evidence="2" key="1">
    <citation type="submission" date="2022-11" db="EMBL/GenBank/DDBJ databases">
        <authorList>
            <person name="Petersen C."/>
        </authorList>
    </citation>
    <scope>NUCLEOTIDE SEQUENCE</scope>
    <source>
        <strain evidence="2">IBT 30761</strain>
    </source>
</reference>
<sequence length="288" mass="32891">MRLAYRVGAAVALLLFSLVLLNRQFHATTNVPKSFWHFDTTSFRTALRPQTQGATRRKWGIGTNNKNGVVYQKTAIEVPNEGIIVMGKMAHEDTAWVSAELAEWRNFIYTVDDINAPVHTRSNKGREAQPYLQFIVDHYDDLPRNVDSIRALQRDWVLQQGYVSLRCQLSPGCPAEMQPFRKPAKPGNNGEKHYAEAWKELFGNTNVPTQIGAPCCSQFAVSAEQVLQRPKSDYKRMLDWVLNNDLPDEVTSNIMEYSWHIIFGKDPIFCPDTYQCYADVYGEEVIVQ</sequence>
<accession>A0A9W9KM37</accession>
<dbReference type="PANTHER" id="PTHR37490">
    <property type="entry name" value="EXPRESSED PROTEIN"/>
    <property type="match status" value="1"/>
</dbReference>
<keyword evidence="3" id="KW-1185">Reference proteome</keyword>
<feature type="signal peptide" evidence="1">
    <location>
        <begin position="1"/>
        <end position="27"/>
    </location>
</feature>
<gene>
    <name evidence="2" type="ORF">N7532_001012</name>
</gene>
<dbReference type="AlphaFoldDB" id="A0A9W9KM37"/>
<dbReference type="PANTHER" id="PTHR37490:SF2">
    <property type="match status" value="1"/>
</dbReference>
<name>A0A9W9KM37_9EURO</name>
<proteinExistence type="predicted"/>
<comment type="caution">
    <text evidence="2">The sequence shown here is derived from an EMBL/GenBank/DDBJ whole genome shotgun (WGS) entry which is preliminary data.</text>
</comment>
<dbReference type="InterPro" id="IPR021838">
    <property type="entry name" value="DUF3431"/>
</dbReference>
<protein>
    <submittedName>
        <fullName evidence="2">Uncharacterized protein</fullName>
    </submittedName>
</protein>
<dbReference type="Pfam" id="PF11913">
    <property type="entry name" value="DUF3431"/>
    <property type="match status" value="2"/>
</dbReference>